<dbReference type="EMBL" id="KQ964478">
    <property type="protein sequence ID" value="KXN71279.1"/>
    <property type="molecule type" value="Genomic_DNA"/>
</dbReference>
<proteinExistence type="predicted"/>
<evidence type="ECO:0000313" key="2">
    <source>
        <dbReference type="EMBL" id="KXN71279.1"/>
    </source>
</evidence>
<feature type="region of interest" description="Disordered" evidence="1">
    <location>
        <begin position="11"/>
        <end position="32"/>
    </location>
</feature>
<accession>A0A137P8I0</accession>
<protein>
    <submittedName>
        <fullName evidence="2">Uncharacterized protein</fullName>
    </submittedName>
</protein>
<sequence length="106" mass="12346">MNKFMIEECMRENKRFKPTRNDSQNKSHSSINNRVTVDVKEIIEFVKNLNTTANIVKTTAIRPQTSNNSTANKAQKTKYLTIAQQVIFKLLQFKHIHLIIAQKMKI</sequence>
<evidence type="ECO:0000256" key="1">
    <source>
        <dbReference type="SAM" id="MobiDB-lite"/>
    </source>
</evidence>
<dbReference type="Proteomes" id="UP000070444">
    <property type="component" value="Unassembled WGS sequence"/>
</dbReference>
<evidence type="ECO:0000313" key="3">
    <source>
        <dbReference type="Proteomes" id="UP000070444"/>
    </source>
</evidence>
<keyword evidence="3" id="KW-1185">Reference proteome</keyword>
<gene>
    <name evidence="2" type="ORF">CONCODRAFT_151039</name>
</gene>
<feature type="compositionally biased region" description="Basic and acidic residues" evidence="1">
    <location>
        <begin position="11"/>
        <end position="25"/>
    </location>
</feature>
<reference evidence="2 3" key="1">
    <citation type="journal article" date="2015" name="Genome Biol. Evol.">
        <title>Phylogenomic analyses indicate that early fungi evolved digesting cell walls of algal ancestors of land plants.</title>
        <authorList>
            <person name="Chang Y."/>
            <person name="Wang S."/>
            <person name="Sekimoto S."/>
            <person name="Aerts A.L."/>
            <person name="Choi C."/>
            <person name="Clum A."/>
            <person name="LaButti K.M."/>
            <person name="Lindquist E.A."/>
            <person name="Yee Ngan C."/>
            <person name="Ohm R.A."/>
            <person name="Salamov A.A."/>
            <person name="Grigoriev I.V."/>
            <person name="Spatafora J.W."/>
            <person name="Berbee M.L."/>
        </authorList>
    </citation>
    <scope>NUCLEOTIDE SEQUENCE [LARGE SCALE GENOMIC DNA]</scope>
    <source>
        <strain evidence="2 3">NRRL 28638</strain>
    </source>
</reference>
<organism evidence="2 3">
    <name type="scientific">Conidiobolus coronatus (strain ATCC 28846 / CBS 209.66 / NRRL 28638)</name>
    <name type="common">Delacroixia coronata</name>
    <dbReference type="NCBI Taxonomy" id="796925"/>
    <lineage>
        <taxon>Eukaryota</taxon>
        <taxon>Fungi</taxon>
        <taxon>Fungi incertae sedis</taxon>
        <taxon>Zoopagomycota</taxon>
        <taxon>Entomophthoromycotina</taxon>
        <taxon>Entomophthoromycetes</taxon>
        <taxon>Entomophthorales</taxon>
        <taxon>Ancylistaceae</taxon>
        <taxon>Conidiobolus</taxon>
    </lineage>
</organism>
<dbReference type="AlphaFoldDB" id="A0A137P8I0"/>
<name>A0A137P8I0_CONC2</name>